<keyword evidence="3" id="KW-0472">Membrane</keyword>
<feature type="region of interest" description="Disordered" evidence="2">
    <location>
        <begin position="1"/>
        <end position="24"/>
    </location>
</feature>
<name>A0ABU6WSG7_9FABA</name>
<sequence>MELSTLQPMPFSKLPSSLSSSSSSSSHSTLLVAPSLPLLPRSICMRNVLVRSTTSDERSSGSSSFFNEKRDGAIYAEAVKPEDDKNKKNSFNETDAKDKDFTVQEEQQGLSLDFLDKLDLKLDIDDTGSLIVYGGAAIVALWLTSAIVGAIDSVPLIPKLLEVVGLGYSVWFTSRYLLFKKNRDEFVAKIEEIKEQILGSEDK</sequence>
<organism evidence="5 6">
    <name type="scientific">Stylosanthes scabra</name>
    <dbReference type="NCBI Taxonomy" id="79078"/>
    <lineage>
        <taxon>Eukaryota</taxon>
        <taxon>Viridiplantae</taxon>
        <taxon>Streptophyta</taxon>
        <taxon>Embryophyta</taxon>
        <taxon>Tracheophyta</taxon>
        <taxon>Spermatophyta</taxon>
        <taxon>Magnoliopsida</taxon>
        <taxon>eudicotyledons</taxon>
        <taxon>Gunneridae</taxon>
        <taxon>Pentapetalae</taxon>
        <taxon>rosids</taxon>
        <taxon>fabids</taxon>
        <taxon>Fabales</taxon>
        <taxon>Fabaceae</taxon>
        <taxon>Papilionoideae</taxon>
        <taxon>50 kb inversion clade</taxon>
        <taxon>dalbergioids sensu lato</taxon>
        <taxon>Dalbergieae</taxon>
        <taxon>Pterocarpus clade</taxon>
        <taxon>Stylosanthes</taxon>
    </lineage>
</organism>
<accession>A0ABU6WSG7</accession>
<comment type="subcellular location">
    <subcellularLocation>
        <location evidence="1">Membrane</location>
        <topology evidence="1">Multi-pass membrane protein</topology>
    </subcellularLocation>
</comment>
<feature type="compositionally biased region" description="Low complexity" evidence="2">
    <location>
        <begin position="8"/>
        <end position="24"/>
    </location>
</feature>
<protein>
    <recommendedName>
        <fullName evidence="4">Cyanobacterial aminoacyl-tRNA synthetase CAAD domain-containing protein</fullName>
    </recommendedName>
</protein>
<dbReference type="PANTHER" id="PTHR33222:SF2">
    <property type="entry name" value="PROTEIN CURVATURE THYLAKOID 1D, CHLOROPLASTIC"/>
    <property type="match status" value="1"/>
</dbReference>
<evidence type="ECO:0000256" key="3">
    <source>
        <dbReference type="SAM" id="Phobius"/>
    </source>
</evidence>
<dbReference type="InterPro" id="IPR033344">
    <property type="entry name" value="CURT1"/>
</dbReference>
<evidence type="ECO:0000256" key="1">
    <source>
        <dbReference type="ARBA" id="ARBA00004141"/>
    </source>
</evidence>
<gene>
    <name evidence="5" type="ORF">PIB30_089866</name>
</gene>
<evidence type="ECO:0000313" key="6">
    <source>
        <dbReference type="Proteomes" id="UP001341840"/>
    </source>
</evidence>
<feature type="transmembrane region" description="Helical" evidence="3">
    <location>
        <begin position="130"/>
        <end position="151"/>
    </location>
</feature>
<evidence type="ECO:0000313" key="5">
    <source>
        <dbReference type="EMBL" id="MED6188852.1"/>
    </source>
</evidence>
<reference evidence="5 6" key="1">
    <citation type="journal article" date="2023" name="Plants (Basel)">
        <title>Bridging the Gap: Combining Genomics and Transcriptomics Approaches to Understand Stylosanthes scabra, an Orphan Legume from the Brazilian Caatinga.</title>
        <authorList>
            <person name="Ferreira-Neto J.R.C."/>
            <person name="da Silva M.D."/>
            <person name="Binneck E."/>
            <person name="de Melo N.F."/>
            <person name="da Silva R.H."/>
            <person name="de Melo A.L.T.M."/>
            <person name="Pandolfi V."/>
            <person name="Bustamante F.O."/>
            <person name="Brasileiro-Vidal A.C."/>
            <person name="Benko-Iseppon A.M."/>
        </authorList>
    </citation>
    <scope>NUCLEOTIDE SEQUENCE [LARGE SCALE GENOMIC DNA]</scope>
    <source>
        <tissue evidence="5">Leaves</tissue>
    </source>
</reference>
<dbReference type="Pfam" id="PF14159">
    <property type="entry name" value="CAAD"/>
    <property type="match status" value="1"/>
</dbReference>
<comment type="caution">
    <text evidence="5">The sequence shown here is derived from an EMBL/GenBank/DDBJ whole genome shotgun (WGS) entry which is preliminary data.</text>
</comment>
<dbReference type="EMBL" id="JASCZI010182945">
    <property type="protein sequence ID" value="MED6188852.1"/>
    <property type="molecule type" value="Genomic_DNA"/>
</dbReference>
<dbReference type="Proteomes" id="UP001341840">
    <property type="component" value="Unassembled WGS sequence"/>
</dbReference>
<evidence type="ECO:0000259" key="4">
    <source>
        <dbReference type="Pfam" id="PF14159"/>
    </source>
</evidence>
<dbReference type="InterPro" id="IPR025564">
    <property type="entry name" value="CAAD_dom"/>
</dbReference>
<keyword evidence="3" id="KW-1133">Transmembrane helix</keyword>
<feature type="domain" description="Cyanobacterial aminoacyl-tRNA synthetase CAAD" evidence="4">
    <location>
        <begin position="126"/>
        <end position="199"/>
    </location>
</feature>
<keyword evidence="3" id="KW-0812">Transmembrane</keyword>
<feature type="transmembrane region" description="Helical" evidence="3">
    <location>
        <begin position="157"/>
        <end position="178"/>
    </location>
</feature>
<keyword evidence="6" id="KW-1185">Reference proteome</keyword>
<dbReference type="PANTHER" id="PTHR33222">
    <property type="match status" value="1"/>
</dbReference>
<proteinExistence type="predicted"/>
<evidence type="ECO:0000256" key="2">
    <source>
        <dbReference type="SAM" id="MobiDB-lite"/>
    </source>
</evidence>